<evidence type="ECO:0008006" key="3">
    <source>
        <dbReference type="Google" id="ProtNLM"/>
    </source>
</evidence>
<sequence length="116" mass="11893">MTQHTVPGTLSEDIARAVAGLPDVAFLKPDLAGRLRSALSRAEPAAPASSSAGVRLTGPADGTGPWRVQIQLVARGRARTVDVARAARRAAEEQLAAALPDQAVPAHVTVTVTGLV</sequence>
<dbReference type="KEGG" id="stac:ABII15_01165"/>
<dbReference type="AlphaFoldDB" id="A0AAU8IKL5"/>
<evidence type="ECO:0000256" key="1">
    <source>
        <dbReference type="SAM" id="MobiDB-lite"/>
    </source>
</evidence>
<organism evidence="2">
    <name type="scientific">Streptomyces tabacisoli</name>
    <dbReference type="NCBI Taxonomy" id="3156398"/>
    <lineage>
        <taxon>Bacteria</taxon>
        <taxon>Bacillati</taxon>
        <taxon>Actinomycetota</taxon>
        <taxon>Actinomycetes</taxon>
        <taxon>Kitasatosporales</taxon>
        <taxon>Streptomycetaceae</taxon>
        <taxon>Streptomyces</taxon>
    </lineage>
</organism>
<protein>
    <recommendedName>
        <fullName evidence="3">Asp23/Gls24 family envelope stress response protein</fullName>
    </recommendedName>
</protein>
<accession>A0AAU8IKL5</accession>
<feature type="region of interest" description="Disordered" evidence="1">
    <location>
        <begin position="37"/>
        <end position="64"/>
    </location>
</feature>
<dbReference type="RefSeq" id="WP_353940330.1">
    <property type="nucleotide sequence ID" value="NZ_CP159534.1"/>
</dbReference>
<proteinExistence type="predicted"/>
<gene>
    <name evidence="2" type="ORF">ABII15_01165</name>
</gene>
<reference evidence="2" key="1">
    <citation type="submission" date="2024-06" db="EMBL/GenBank/DDBJ databases">
        <title>Streptomyces sp. strain HUAS MG91 genome sequences.</title>
        <authorList>
            <person name="Mo P."/>
        </authorList>
    </citation>
    <scope>NUCLEOTIDE SEQUENCE</scope>
    <source>
        <strain evidence="2">HUAS MG91</strain>
    </source>
</reference>
<evidence type="ECO:0000313" key="2">
    <source>
        <dbReference type="EMBL" id="XCJ68645.1"/>
    </source>
</evidence>
<dbReference type="EMBL" id="CP159534">
    <property type="protein sequence ID" value="XCJ68645.1"/>
    <property type="molecule type" value="Genomic_DNA"/>
</dbReference>
<name>A0AAU8IKL5_9ACTN</name>
<feature type="compositionally biased region" description="Low complexity" evidence="1">
    <location>
        <begin position="37"/>
        <end position="52"/>
    </location>
</feature>